<dbReference type="RefSeq" id="WP_026485403.1">
    <property type="nucleotide sequence ID" value="NZ_JAPKNB010000006.1"/>
</dbReference>
<dbReference type="InterPro" id="IPR002781">
    <property type="entry name" value="TM_pro_TauE-like"/>
</dbReference>
<evidence type="ECO:0000256" key="8">
    <source>
        <dbReference type="RuleBase" id="RU363041"/>
    </source>
</evidence>
<keyword evidence="3" id="KW-0813">Transport</keyword>
<organism evidence="9 10">
    <name type="scientific">Alcaligenes phenolicus</name>
    <dbReference type="NCBI Taxonomy" id="232846"/>
    <lineage>
        <taxon>Bacteria</taxon>
        <taxon>Pseudomonadati</taxon>
        <taxon>Pseudomonadota</taxon>
        <taxon>Betaproteobacteria</taxon>
        <taxon>Burkholderiales</taxon>
        <taxon>Alcaligenaceae</taxon>
        <taxon>Alcaligenes</taxon>
    </lineage>
</organism>
<evidence type="ECO:0000313" key="10">
    <source>
        <dbReference type="Proteomes" id="UP001208074"/>
    </source>
</evidence>
<evidence type="ECO:0000256" key="3">
    <source>
        <dbReference type="ARBA" id="ARBA00022448"/>
    </source>
</evidence>
<sequence length="251" mass="27359">MPDSIALLPLHILTLLILVAMAAGVMRGFSGFGGGLLIAPVYSLFISPTDVVVLVMLLNLLTTVQLLPQVLRNVHWPTVFSLVITAALLGVPIGVAVLHRVDPVLMRKAIAGIVCFTSVLLLWGWNYKGRRGRIQDGIVGFFCGLLTSIGGVGGPPIIIYLLSDTRLSQHAFRAIVIMLFLLLQVWTLAQFGMTGALTAEQGIYTLMLLPVYALAHWIGEKAFLRYGHQQAEFRRIALWCLMGVGLIAFVI</sequence>
<feature type="transmembrane region" description="Helical" evidence="8">
    <location>
        <begin position="109"/>
        <end position="126"/>
    </location>
</feature>
<feature type="transmembrane region" description="Helical" evidence="8">
    <location>
        <begin position="78"/>
        <end position="97"/>
    </location>
</feature>
<dbReference type="Pfam" id="PF01925">
    <property type="entry name" value="TauE"/>
    <property type="match status" value="1"/>
</dbReference>
<dbReference type="Proteomes" id="UP001208074">
    <property type="component" value="Unassembled WGS sequence"/>
</dbReference>
<comment type="subcellular location">
    <subcellularLocation>
        <location evidence="1 8">Cell membrane</location>
        <topology evidence="1 8">Multi-pass membrane protein</topology>
    </subcellularLocation>
</comment>
<feature type="transmembrane region" description="Helical" evidence="8">
    <location>
        <begin position="138"/>
        <end position="162"/>
    </location>
</feature>
<gene>
    <name evidence="9" type="ORF">OSH02_09915</name>
</gene>
<comment type="caution">
    <text evidence="9">The sequence shown here is derived from an EMBL/GenBank/DDBJ whole genome shotgun (WGS) entry which is preliminary data.</text>
</comment>
<keyword evidence="7 8" id="KW-0472">Membrane</keyword>
<protein>
    <recommendedName>
        <fullName evidence="8">Probable membrane transporter protein</fullName>
    </recommendedName>
</protein>
<dbReference type="PANTHER" id="PTHR30269:SF37">
    <property type="entry name" value="MEMBRANE TRANSPORTER PROTEIN"/>
    <property type="match status" value="1"/>
</dbReference>
<keyword evidence="4 8" id="KW-1003">Cell membrane</keyword>
<feature type="transmembrane region" description="Helical" evidence="8">
    <location>
        <begin position="174"/>
        <end position="196"/>
    </location>
</feature>
<accession>A0AAW5VND6</accession>
<keyword evidence="5 8" id="KW-0812">Transmembrane</keyword>
<keyword evidence="6 8" id="KW-1133">Transmembrane helix</keyword>
<feature type="transmembrane region" description="Helical" evidence="8">
    <location>
        <begin position="37"/>
        <end position="58"/>
    </location>
</feature>
<evidence type="ECO:0000256" key="1">
    <source>
        <dbReference type="ARBA" id="ARBA00004651"/>
    </source>
</evidence>
<comment type="similarity">
    <text evidence="2 8">Belongs to the 4-toluene sulfonate uptake permease (TSUP) (TC 2.A.102) family.</text>
</comment>
<proteinExistence type="inferred from homology"/>
<dbReference type="PANTHER" id="PTHR30269">
    <property type="entry name" value="TRANSMEMBRANE PROTEIN YFCA"/>
    <property type="match status" value="1"/>
</dbReference>
<feature type="transmembrane region" description="Helical" evidence="8">
    <location>
        <begin position="6"/>
        <end position="25"/>
    </location>
</feature>
<reference evidence="9" key="1">
    <citation type="submission" date="2022-11" db="EMBL/GenBank/DDBJ databases">
        <title>Biodiversity and phylogenetic relationships of bacteria.</title>
        <authorList>
            <person name="Machado R.A.R."/>
            <person name="Bhat A."/>
            <person name="Loulou A."/>
            <person name="Kallel S."/>
        </authorList>
    </citation>
    <scope>NUCLEOTIDE SEQUENCE</scope>
    <source>
        <strain evidence="9">DSM 16503</strain>
    </source>
</reference>
<name>A0AAW5VND6_9BURK</name>
<evidence type="ECO:0000256" key="6">
    <source>
        <dbReference type="ARBA" id="ARBA00022989"/>
    </source>
</evidence>
<dbReference type="EMBL" id="JAPKNB010000006">
    <property type="protein sequence ID" value="MCX5565679.1"/>
    <property type="molecule type" value="Genomic_DNA"/>
</dbReference>
<evidence type="ECO:0000256" key="5">
    <source>
        <dbReference type="ARBA" id="ARBA00022692"/>
    </source>
</evidence>
<evidence type="ECO:0000256" key="2">
    <source>
        <dbReference type="ARBA" id="ARBA00009142"/>
    </source>
</evidence>
<evidence type="ECO:0000256" key="4">
    <source>
        <dbReference type="ARBA" id="ARBA00022475"/>
    </source>
</evidence>
<dbReference type="AlphaFoldDB" id="A0AAW5VND6"/>
<evidence type="ECO:0000256" key="7">
    <source>
        <dbReference type="ARBA" id="ARBA00023136"/>
    </source>
</evidence>
<evidence type="ECO:0000313" key="9">
    <source>
        <dbReference type="EMBL" id="MCX5565679.1"/>
    </source>
</evidence>
<feature type="transmembrane region" description="Helical" evidence="8">
    <location>
        <begin position="231"/>
        <end position="250"/>
    </location>
</feature>
<dbReference type="InterPro" id="IPR052017">
    <property type="entry name" value="TSUP"/>
</dbReference>
<feature type="transmembrane region" description="Helical" evidence="8">
    <location>
        <begin position="202"/>
        <end position="219"/>
    </location>
</feature>
<dbReference type="GO" id="GO:0005886">
    <property type="term" value="C:plasma membrane"/>
    <property type="evidence" value="ECO:0007669"/>
    <property type="project" value="UniProtKB-SubCell"/>
</dbReference>